<sequence length="993" mass="109962">MSKPPKKQPTPPSPPAKKKSEDEDKPLNWAFPFTPLGKEDATDPMTYMRALAKADDGFYPIGTSGMWHGGVHFGQGSAQMLNQGDGVRAIADGDVVAYRIDKKYPEQEYQGGQRAAYSTGFVLIRHKLKLPPPPAPKQDPNKPQAAPANDGSNAPDASNPPASKPAKDETLTFFSLYMHLMDYESYQKASKQAKAAKPDAGQPIPSSMPYWEGDRYYRVGDKANDKQSVPKPKRSAPPDPISPDPLGDLINNDFRDLEPPPIKNEPPPPAPESGVNIHDLPGGKVIGLLAKGAELNVTENDPAGKPGWVKIKSITSGAVLAPVAGGVPSEHARWCWVSLGKLDVVSEPKPLDTVVVLKKPHHVDAGTVVGYLGNYQRFVDAKSLPQSRPLVHVEVFAGPELKAFIDKSRDRADELRKDGNAGALPFVEISRGAKLVTDLPAPDQKLTQSGLKLVPVGNAQGSRWVKVQPKTVTVPAAQKGKKKPKPDEKNYGPPLWVESPLANTTTTAMVQGWKDFPLSFANAKGPGADFRDVFRRVDLDKLGAGNVAIDDKNHRWWNITIGAKDGSSRQGWVSDQGNPLVQMRGPWDWPGFDLIDNSSFMPIDMFKRAIHTTEQYLADENGSEYLSSALKVNAGELITKLEKAVDTNHDGKVSAQELKHAQETRWMAEAISHLVVRNDTEWGGGLGKWEALNPLMKKLLWLWKTEIERIAKLQWWEQATSIEGFPKKLDPWHLHPIGLVGNFYLCRNGFQFTLEMMQHIFPSASVATLQAVMGELNNNIELFKLDTPLRREHFLAQIRRESGPSLAIHEGESLNYPPDRLLAKFSYFQRNPGEAELYGRTKNHPANQEAIANRAYANRNGNGGIESGDGWKYRGRGLIQTTGRKQYRAFNEWHRQNSGGWPGEASLDFLERFELLGQAKYATRSAAAYWVNNRMYEVADRGATNDDVDNITKIINPGLFSHKPGMPINAENMADIVDRRNNFTSIHDWQGLK</sequence>
<dbReference type="Proteomes" id="UP000187194">
    <property type="component" value="Unassembled WGS sequence"/>
</dbReference>
<feature type="compositionally biased region" description="Pro residues" evidence="1">
    <location>
        <begin position="259"/>
        <end position="271"/>
    </location>
</feature>
<comment type="caution">
    <text evidence="2">The sequence shown here is derived from an EMBL/GenBank/DDBJ whole genome shotgun (WGS) entry which is preliminary data.</text>
</comment>
<feature type="region of interest" description="Disordered" evidence="1">
    <location>
        <begin position="128"/>
        <end position="167"/>
    </location>
</feature>
<evidence type="ECO:0000313" key="2">
    <source>
        <dbReference type="EMBL" id="OMG71448.1"/>
    </source>
</evidence>
<feature type="region of interest" description="Disordered" evidence="1">
    <location>
        <begin position="474"/>
        <end position="495"/>
    </location>
</feature>
<dbReference type="PANTHER" id="PTHR34408">
    <property type="entry name" value="FAMILY PROTEIN, PUTATIVE-RELATED"/>
    <property type="match status" value="1"/>
</dbReference>
<dbReference type="InterPro" id="IPR018247">
    <property type="entry name" value="EF_Hand_1_Ca_BS"/>
</dbReference>
<dbReference type="InterPro" id="IPR023346">
    <property type="entry name" value="Lysozyme-like_dom_sf"/>
</dbReference>
<feature type="region of interest" description="Disordered" evidence="1">
    <location>
        <begin position="222"/>
        <end position="271"/>
    </location>
</feature>
<reference evidence="2 3" key="1">
    <citation type="submission" date="2017-01" db="EMBL/GenBank/DDBJ databases">
        <title>Phylogeographic, genomic and meropenem susceptibility analysis of Burkholderia ubonensis.</title>
        <authorList>
            <person name="Price E.P."/>
            <person name="Sarovich D.S."/>
            <person name="Webb J.R."/>
            <person name="Hall C.M."/>
            <person name="Sahl J.W."/>
            <person name="Kaestli M."/>
            <person name="Mayo M."/>
            <person name="Harrington G."/>
            <person name="Baker A.L."/>
            <person name="Sidak-Loftis L.C."/>
            <person name="Lummis M."/>
            <person name="Schupp J.M."/>
            <person name="Gillece J.D."/>
            <person name="Tuanyok A."/>
            <person name="Warner J."/>
            <person name="Busch J.D."/>
            <person name="Keim P."/>
            <person name="Currie B.J."/>
            <person name="Wagner D.M."/>
        </authorList>
    </citation>
    <scope>NUCLEOTIDE SEQUENCE [LARGE SCALE GENOMIC DNA]</scope>
    <source>
        <strain evidence="2 3">A21</strain>
    </source>
</reference>
<dbReference type="SUPFAM" id="SSF53955">
    <property type="entry name" value="Lysozyme-like"/>
    <property type="match status" value="1"/>
</dbReference>
<organism evidence="2 3">
    <name type="scientific">Burkholderia ubonensis</name>
    <dbReference type="NCBI Taxonomy" id="101571"/>
    <lineage>
        <taxon>Bacteria</taxon>
        <taxon>Pseudomonadati</taxon>
        <taxon>Pseudomonadota</taxon>
        <taxon>Betaproteobacteria</taxon>
        <taxon>Burkholderiales</taxon>
        <taxon>Burkholderiaceae</taxon>
        <taxon>Burkholderia</taxon>
        <taxon>Burkholderia cepacia complex</taxon>
    </lineage>
</organism>
<evidence type="ECO:0000256" key="1">
    <source>
        <dbReference type="SAM" id="MobiDB-lite"/>
    </source>
</evidence>
<dbReference type="EMBL" id="MTJZ01000028">
    <property type="protein sequence ID" value="OMG71448.1"/>
    <property type="molecule type" value="Genomic_DNA"/>
</dbReference>
<protein>
    <recommendedName>
        <fullName evidence="4">Calcium-binding protein</fullName>
    </recommendedName>
</protein>
<proteinExistence type="predicted"/>
<name>A0A1R1J8H9_9BURK</name>
<feature type="region of interest" description="Disordered" evidence="1">
    <location>
        <begin position="1"/>
        <end position="35"/>
    </location>
</feature>
<dbReference type="AlphaFoldDB" id="A0A1R1J8H9"/>
<accession>A0A1R1J8H9</accession>
<dbReference type="PANTHER" id="PTHR34408:SF1">
    <property type="entry name" value="GLYCOSYL HYDROLASE FAMILY 19 DOMAIN-CONTAINING PROTEIN HI_1415"/>
    <property type="match status" value="1"/>
</dbReference>
<dbReference type="PROSITE" id="PS00018">
    <property type="entry name" value="EF_HAND_1"/>
    <property type="match status" value="1"/>
</dbReference>
<evidence type="ECO:0000313" key="3">
    <source>
        <dbReference type="Proteomes" id="UP000187194"/>
    </source>
</evidence>
<evidence type="ECO:0008006" key="4">
    <source>
        <dbReference type="Google" id="ProtNLM"/>
    </source>
</evidence>
<dbReference type="InterPro" id="IPR052354">
    <property type="entry name" value="Cell_Wall_Dynamics_Protein"/>
</dbReference>
<dbReference type="Gene3D" id="1.10.530.10">
    <property type="match status" value="1"/>
</dbReference>
<feature type="compositionally biased region" description="Low complexity" evidence="1">
    <location>
        <begin position="141"/>
        <end position="150"/>
    </location>
</feature>
<gene>
    <name evidence="2" type="ORF">BW685_20955</name>
</gene>
<dbReference type="RefSeq" id="WP_076479512.1">
    <property type="nucleotide sequence ID" value="NZ_MTJZ01000028.1"/>
</dbReference>